<feature type="compositionally biased region" description="Basic and acidic residues" evidence="4">
    <location>
        <begin position="254"/>
        <end position="266"/>
    </location>
</feature>
<keyword evidence="1 3" id="KW-0193">Cuticle</keyword>
<dbReference type="PROSITE" id="PS51155">
    <property type="entry name" value="CHIT_BIND_RR_2"/>
    <property type="match status" value="1"/>
</dbReference>
<feature type="compositionally biased region" description="Low complexity" evidence="4">
    <location>
        <begin position="567"/>
        <end position="580"/>
    </location>
</feature>
<feature type="compositionally biased region" description="Polar residues" evidence="4">
    <location>
        <begin position="472"/>
        <end position="514"/>
    </location>
</feature>
<keyword evidence="2 5" id="KW-0732">Signal</keyword>
<feature type="compositionally biased region" description="Polar residues" evidence="4">
    <location>
        <begin position="589"/>
        <end position="621"/>
    </location>
</feature>
<feature type="compositionally biased region" description="Low complexity" evidence="4">
    <location>
        <begin position="394"/>
        <end position="413"/>
    </location>
</feature>
<feature type="compositionally biased region" description="Polar residues" evidence="4">
    <location>
        <begin position="349"/>
        <end position="365"/>
    </location>
</feature>
<dbReference type="Proteomes" id="UP001652626">
    <property type="component" value="Chromosome 18"/>
</dbReference>
<keyword evidence="6" id="KW-1185">Reference proteome</keyword>
<dbReference type="OrthoDB" id="7492154at2759"/>
<organism evidence="6 7">
    <name type="scientific">Vanessa tameamea</name>
    <name type="common">Kamehameha butterfly</name>
    <dbReference type="NCBI Taxonomy" id="334116"/>
    <lineage>
        <taxon>Eukaryota</taxon>
        <taxon>Metazoa</taxon>
        <taxon>Ecdysozoa</taxon>
        <taxon>Arthropoda</taxon>
        <taxon>Hexapoda</taxon>
        <taxon>Insecta</taxon>
        <taxon>Pterygota</taxon>
        <taxon>Neoptera</taxon>
        <taxon>Endopterygota</taxon>
        <taxon>Lepidoptera</taxon>
        <taxon>Glossata</taxon>
        <taxon>Ditrysia</taxon>
        <taxon>Papilionoidea</taxon>
        <taxon>Nymphalidae</taxon>
        <taxon>Nymphalinae</taxon>
        <taxon>Vanessa</taxon>
    </lineage>
</organism>
<dbReference type="Pfam" id="PF00379">
    <property type="entry name" value="Chitin_bind_4"/>
    <property type="match status" value="1"/>
</dbReference>
<proteinExistence type="predicted"/>
<feature type="compositionally biased region" description="Polar residues" evidence="4">
    <location>
        <begin position="124"/>
        <end position="136"/>
    </location>
</feature>
<dbReference type="AlphaFoldDB" id="A0A8B8I7J8"/>
<feature type="signal peptide" evidence="5">
    <location>
        <begin position="1"/>
        <end position="15"/>
    </location>
</feature>
<feature type="compositionally biased region" description="Polar residues" evidence="4">
    <location>
        <begin position="322"/>
        <end position="333"/>
    </location>
</feature>
<feature type="compositionally biased region" description="Low complexity" evidence="4">
    <location>
        <begin position="367"/>
        <end position="385"/>
    </location>
</feature>
<dbReference type="RefSeq" id="XP_026493039.2">
    <property type="nucleotide sequence ID" value="XM_026637254.2"/>
</dbReference>
<feature type="compositionally biased region" description="Low complexity" evidence="4">
    <location>
        <begin position="430"/>
        <end position="465"/>
    </location>
</feature>
<feature type="compositionally biased region" description="Polar residues" evidence="4">
    <location>
        <begin position="538"/>
        <end position="562"/>
    </location>
</feature>
<dbReference type="GO" id="GO:0008010">
    <property type="term" value="F:structural constituent of chitin-based larval cuticle"/>
    <property type="evidence" value="ECO:0007669"/>
    <property type="project" value="TreeGrafter"/>
</dbReference>
<feature type="chain" id="PRO_5046961338" evidence="5">
    <location>
        <begin position="16"/>
        <end position="642"/>
    </location>
</feature>
<dbReference type="OMA" id="APYQYNR"/>
<feature type="compositionally biased region" description="Polar residues" evidence="4">
    <location>
        <begin position="294"/>
        <end position="304"/>
    </location>
</feature>
<feature type="compositionally biased region" description="Polar residues" evidence="4">
    <location>
        <begin position="419"/>
        <end position="429"/>
    </location>
</feature>
<reference evidence="7" key="1">
    <citation type="submission" date="2025-08" db="UniProtKB">
        <authorList>
            <consortium name="RefSeq"/>
        </authorList>
    </citation>
    <scope>IDENTIFICATION</scope>
    <source>
        <tissue evidence="7">Whole body</tissue>
    </source>
</reference>
<dbReference type="PANTHER" id="PTHR10380">
    <property type="entry name" value="CUTICLE PROTEIN"/>
    <property type="match status" value="1"/>
</dbReference>
<feature type="compositionally biased region" description="Low complexity" evidence="4">
    <location>
        <begin position="62"/>
        <end position="87"/>
    </location>
</feature>
<evidence type="ECO:0000313" key="7">
    <source>
        <dbReference type="RefSeq" id="XP_026493039.2"/>
    </source>
</evidence>
<evidence type="ECO:0000256" key="3">
    <source>
        <dbReference type="PROSITE-ProRule" id="PRU00497"/>
    </source>
</evidence>
<protein>
    <submittedName>
        <fullName evidence="7">Pupal cuticle protein 36-like</fullName>
    </submittedName>
</protein>
<dbReference type="GeneID" id="113398489"/>
<evidence type="ECO:0000313" key="6">
    <source>
        <dbReference type="Proteomes" id="UP001652626"/>
    </source>
</evidence>
<feature type="compositionally biased region" description="Low complexity" evidence="4">
    <location>
        <begin position="515"/>
        <end position="531"/>
    </location>
</feature>
<dbReference type="PRINTS" id="PR00947">
    <property type="entry name" value="CUTICLE"/>
</dbReference>
<feature type="compositionally biased region" description="Low complexity" evidence="4">
    <location>
        <begin position="305"/>
        <end position="321"/>
    </location>
</feature>
<name>A0A8B8I7J8_VANTA</name>
<accession>A0A8B8I7J8</accession>
<dbReference type="PANTHER" id="PTHR10380:SF173">
    <property type="entry name" value="CUTICULAR PROTEIN 47EF, ISOFORM C-RELATED"/>
    <property type="match status" value="1"/>
</dbReference>
<dbReference type="GO" id="GO:0062129">
    <property type="term" value="C:chitin-based extracellular matrix"/>
    <property type="evidence" value="ECO:0007669"/>
    <property type="project" value="TreeGrafter"/>
</dbReference>
<gene>
    <name evidence="7" type="primary">LOC113398489</name>
</gene>
<feature type="region of interest" description="Disordered" evidence="4">
    <location>
        <begin position="28"/>
        <end position="642"/>
    </location>
</feature>
<dbReference type="PROSITE" id="PS00233">
    <property type="entry name" value="CHIT_BIND_RR_1"/>
    <property type="match status" value="1"/>
</dbReference>
<evidence type="ECO:0000256" key="5">
    <source>
        <dbReference type="SAM" id="SignalP"/>
    </source>
</evidence>
<evidence type="ECO:0000256" key="2">
    <source>
        <dbReference type="ARBA" id="ARBA00022729"/>
    </source>
</evidence>
<sequence>MKLLIVLSVIACGYADKLDRTYLPPKSAATAGGSPGALTAPGFQSGTDFGQGLPSGSGRQPGAAGFDQSSSSGFGQGPSGSPRPSSANGFGLSDSAQSNNGFGPSKLGGTSRGSSYDSAFESRVPSTSTFASSQIGANDAGFGQSNAFNQGLGSGPSGPNVAQVSTPERAQASADRNAEILKYINENNGESYRYSYETSNGISAEESGEATNGVRAQGGYSYTGDDGKSYSVTYTADENGYQPQGEHLPTPHPIPEEILRSIEENARAAAAGTQEGAYRPEEYESEPQSPQQYNTGSTFNQGQNFGSAQGFQSAQGQAGSQPQINKFATNQGVSGRPSGPSGQYGEVNQGLTTGVSQANQGQGQEVNGFKSQNGFGSSGQGSISQYRPQINKPTSYSAGSTSTGSGSNTNAGAFGFGNKDNQFGQANTPSSGNQFSSGSTSNQGQVYQPSLGSQGSSFGSQQGSQYKPENQPIGSAGSSGQGTRYQSNENVFNAGQSSTGQNTQYGPSAGSNTASGQSTSYNGNQNSQSSSPVGRGPQYQQNGNQAGSNVGTSQGTQAQFASANKFASGASGSAGSAGSAIQAPYQYNRPGQSFETKPQGPFNNAGSKGTNGRANQDNQRGIDQFGGPRQPPSFSPQEGYKY</sequence>
<evidence type="ECO:0000256" key="1">
    <source>
        <dbReference type="ARBA" id="ARBA00022460"/>
    </source>
</evidence>
<dbReference type="InterPro" id="IPR000618">
    <property type="entry name" value="Insect_cuticle"/>
</dbReference>
<evidence type="ECO:0000256" key="4">
    <source>
        <dbReference type="SAM" id="MobiDB-lite"/>
    </source>
</evidence>
<feature type="compositionally biased region" description="Polar residues" evidence="4">
    <location>
        <begin position="185"/>
        <end position="202"/>
    </location>
</feature>
<dbReference type="InterPro" id="IPR050468">
    <property type="entry name" value="Cuticle_Struct_Prot"/>
</dbReference>
<dbReference type="InterPro" id="IPR031311">
    <property type="entry name" value="CHIT_BIND_RR_consensus"/>
</dbReference>